<accession>A0ACC2KPF9</accession>
<sequence>MKITTLASIQFWKFLYKGDMEAHKIGSQVARAEPSINKEICYGLTVGLIAGGLWKMHQWNYQKRTREVYDLLDKGVISVVVDED</sequence>
<organism evidence="1 2">
    <name type="scientific">Persea americana</name>
    <name type="common">Avocado</name>
    <dbReference type="NCBI Taxonomy" id="3435"/>
    <lineage>
        <taxon>Eukaryota</taxon>
        <taxon>Viridiplantae</taxon>
        <taxon>Streptophyta</taxon>
        <taxon>Embryophyta</taxon>
        <taxon>Tracheophyta</taxon>
        <taxon>Spermatophyta</taxon>
        <taxon>Magnoliopsida</taxon>
        <taxon>Magnoliidae</taxon>
        <taxon>Laurales</taxon>
        <taxon>Lauraceae</taxon>
        <taxon>Persea</taxon>
    </lineage>
</organism>
<dbReference type="Proteomes" id="UP001234297">
    <property type="component" value="Chromosome 10"/>
</dbReference>
<evidence type="ECO:0000313" key="2">
    <source>
        <dbReference type="Proteomes" id="UP001234297"/>
    </source>
</evidence>
<proteinExistence type="predicted"/>
<name>A0ACC2KPF9_PERAE</name>
<dbReference type="EMBL" id="CM056818">
    <property type="protein sequence ID" value="KAJ8623064.1"/>
    <property type="molecule type" value="Genomic_DNA"/>
</dbReference>
<comment type="caution">
    <text evidence="1">The sequence shown here is derived from an EMBL/GenBank/DDBJ whole genome shotgun (WGS) entry which is preliminary data.</text>
</comment>
<protein>
    <submittedName>
        <fullName evidence="1">Uncharacterized protein</fullName>
    </submittedName>
</protein>
<reference evidence="1 2" key="1">
    <citation type="journal article" date="2022" name="Hortic Res">
        <title>A haplotype resolved chromosomal level avocado genome allows analysis of novel avocado genes.</title>
        <authorList>
            <person name="Nath O."/>
            <person name="Fletcher S.J."/>
            <person name="Hayward A."/>
            <person name="Shaw L.M."/>
            <person name="Masouleh A.K."/>
            <person name="Furtado A."/>
            <person name="Henry R.J."/>
            <person name="Mitter N."/>
        </authorList>
    </citation>
    <scope>NUCLEOTIDE SEQUENCE [LARGE SCALE GENOMIC DNA]</scope>
    <source>
        <strain evidence="2">cv. Hass</strain>
    </source>
</reference>
<keyword evidence="2" id="KW-1185">Reference proteome</keyword>
<evidence type="ECO:0000313" key="1">
    <source>
        <dbReference type="EMBL" id="KAJ8623064.1"/>
    </source>
</evidence>
<gene>
    <name evidence="1" type="ORF">MRB53_031593</name>
</gene>